<keyword evidence="9 17" id="KW-0378">Hydrolase</keyword>
<evidence type="ECO:0000259" key="15">
    <source>
        <dbReference type="Pfam" id="PF11838"/>
    </source>
</evidence>
<dbReference type="GO" id="GO:0016020">
    <property type="term" value="C:membrane"/>
    <property type="evidence" value="ECO:0007669"/>
    <property type="project" value="TreeGrafter"/>
</dbReference>
<keyword evidence="7" id="KW-0645">Protease</keyword>
<dbReference type="EMBL" id="JAMOIL010000035">
    <property type="protein sequence ID" value="MCM0622436.1"/>
    <property type="molecule type" value="Genomic_DNA"/>
</dbReference>
<dbReference type="Pfam" id="PF17900">
    <property type="entry name" value="Peptidase_M1_N"/>
    <property type="match status" value="1"/>
</dbReference>
<reference evidence="17" key="1">
    <citation type="submission" date="2022-05" db="EMBL/GenBank/DDBJ databases">
        <authorList>
            <person name="Tuo L."/>
        </authorList>
    </citation>
    <scope>NUCLEOTIDE SEQUENCE</scope>
    <source>
        <strain evidence="17">BSK12Z-4</strain>
    </source>
</reference>
<dbReference type="InterPro" id="IPR050344">
    <property type="entry name" value="Peptidase_M1_aminopeptidases"/>
</dbReference>
<dbReference type="GO" id="GO:0008270">
    <property type="term" value="F:zinc ion binding"/>
    <property type="evidence" value="ECO:0007669"/>
    <property type="project" value="InterPro"/>
</dbReference>
<evidence type="ECO:0000256" key="3">
    <source>
        <dbReference type="ARBA" id="ARBA00010136"/>
    </source>
</evidence>
<organism evidence="17 18">
    <name type="scientific">Nocardioides bruguierae</name>
    <dbReference type="NCBI Taxonomy" id="2945102"/>
    <lineage>
        <taxon>Bacteria</taxon>
        <taxon>Bacillati</taxon>
        <taxon>Actinomycetota</taxon>
        <taxon>Actinomycetes</taxon>
        <taxon>Propionibacteriales</taxon>
        <taxon>Nocardioidaceae</taxon>
        <taxon>Nocardioides</taxon>
    </lineage>
</organism>
<dbReference type="InterPro" id="IPR027268">
    <property type="entry name" value="Peptidase_M4/M1_CTD_sf"/>
</dbReference>
<dbReference type="GO" id="GO:0005615">
    <property type="term" value="C:extracellular space"/>
    <property type="evidence" value="ECO:0007669"/>
    <property type="project" value="TreeGrafter"/>
</dbReference>
<evidence type="ECO:0000256" key="5">
    <source>
        <dbReference type="ARBA" id="ARBA00015611"/>
    </source>
</evidence>
<dbReference type="Gene3D" id="2.60.40.1730">
    <property type="entry name" value="tricorn interacting facor f3 domain"/>
    <property type="match status" value="1"/>
</dbReference>
<evidence type="ECO:0000256" key="12">
    <source>
        <dbReference type="ARBA" id="ARBA00029811"/>
    </source>
</evidence>
<dbReference type="GO" id="GO:0016285">
    <property type="term" value="F:alanyl aminopeptidase activity"/>
    <property type="evidence" value="ECO:0007669"/>
    <property type="project" value="UniProtKB-EC"/>
</dbReference>
<comment type="cofactor">
    <cofactor evidence="2">
        <name>Zn(2+)</name>
        <dbReference type="ChEBI" id="CHEBI:29105"/>
    </cofactor>
</comment>
<feature type="domain" description="ERAP1-like C-terminal" evidence="15">
    <location>
        <begin position="527"/>
        <end position="821"/>
    </location>
</feature>
<dbReference type="NCBIfam" id="TIGR02412">
    <property type="entry name" value="pepN_strep_liv"/>
    <property type="match status" value="1"/>
</dbReference>
<dbReference type="GO" id="GO:0042277">
    <property type="term" value="F:peptide binding"/>
    <property type="evidence" value="ECO:0007669"/>
    <property type="project" value="TreeGrafter"/>
</dbReference>
<feature type="domain" description="Peptidase M1 membrane alanine aminopeptidase" evidence="14">
    <location>
        <begin position="238"/>
        <end position="443"/>
    </location>
</feature>
<dbReference type="CDD" id="cd09602">
    <property type="entry name" value="M1_APN"/>
    <property type="match status" value="1"/>
</dbReference>
<feature type="domain" description="Aminopeptidase N-like N-terminal" evidence="16">
    <location>
        <begin position="107"/>
        <end position="196"/>
    </location>
</feature>
<dbReference type="SUPFAM" id="SSF63737">
    <property type="entry name" value="Leukotriene A4 hydrolase N-terminal domain"/>
    <property type="match status" value="1"/>
</dbReference>
<dbReference type="Pfam" id="PF11838">
    <property type="entry name" value="ERAP1_C"/>
    <property type="match status" value="1"/>
</dbReference>
<evidence type="ECO:0000256" key="7">
    <source>
        <dbReference type="ARBA" id="ARBA00022670"/>
    </source>
</evidence>
<proteinExistence type="inferred from homology"/>
<evidence type="ECO:0000256" key="11">
    <source>
        <dbReference type="ARBA" id="ARBA00023049"/>
    </source>
</evidence>
<evidence type="ECO:0000259" key="16">
    <source>
        <dbReference type="Pfam" id="PF17900"/>
    </source>
</evidence>
<dbReference type="GO" id="GO:0005737">
    <property type="term" value="C:cytoplasm"/>
    <property type="evidence" value="ECO:0007669"/>
    <property type="project" value="TreeGrafter"/>
</dbReference>
<evidence type="ECO:0000256" key="1">
    <source>
        <dbReference type="ARBA" id="ARBA00000098"/>
    </source>
</evidence>
<evidence type="ECO:0000313" key="17">
    <source>
        <dbReference type="EMBL" id="MCM0622436.1"/>
    </source>
</evidence>
<keyword evidence="6 17" id="KW-0031">Aminopeptidase</keyword>
<evidence type="ECO:0000256" key="9">
    <source>
        <dbReference type="ARBA" id="ARBA00022801"/>
    </source>
</evidence>
<dbReference type="PRINTS" id="PR00756">
    <property type="entry name" value="ALADIPTASE"/>
</dbReference>
<evidence type="ECO:0000256" key="4">
    <source>
        <dbReference type="ARBA" id="ARBA00012564"/>
    </source>
</evidence>
<keyword evidence="10" id="KW-0862">Zinc</keyword>
<gene>
    <name evidence="17" type="primary">pepN</name>
    <name evidence="17" type="ORF">M8330_19275</name>
</gene>
<dbReference type="InterPro" id="IPR014782">
    <property type="entry name" value="Peptidase_M1_dom"/>
</dbReference>
<dbReference type="AlphaFoldDB" id="A0A9X2DAN5"/>
<evidence type="ECO:0000256" key="13">
    <source>
        <dbReference type="ARBA" id="ARBA00031533"/>
    </source>
</evidence>
<dbReference type="PANTHER" id="PTHR11533">
    <property type="entry name" value="PROTEASE M1 ZINC METALLOPROTEASE"/>
    <property type="match status" value="1"/>
</dbReference>
<dbReference type="GO" id="GO:0070006">
    <property type="term" value="F:metalloaminopeptidase activity"/>
    <property type="evidence" value="ECO:0007669"/>
    <property type="project" value="TreeGrafter"/>
</dbReference>
<keyword evidence="11" id="KW-0482">Metalloprotease</keyword>
<evidence type="ECO:0000256" key="8">
    <source>
        <dbReference type="ARBA" id="ARBA00022723"/>
    </source>
</evidence>
<evidence type="ECO:0000259" key="14">
    <source>
        <dbReference type="Pfam" id="PF01433"/>
    </source>
</evidence>
<sequence>MSAQPETITERSLTRAEAEERAALVDVQRYDVDIDMTGLLEGSTWRSVSTITFTCEPGSSTFVDAVGEVTDVTLNGLSVDLAQVREGRVHLTDLAGHNELVVAMTQDDTDRAAGIHRTVDAADGLVYVWTSFEADDARRAFACFDQPDLKAPHAFTVLAPAAWTITSNRAPSSVEESGATTRTWRFPDTPPLSTYVVVVNGGPFHEIRERRGPHDLGLFCRQSLKEFLERDAPQLLTLTEQGLAFFGETFGQPFGQERYDQVFVPDMGGAMENWGCVTWGDMMIPRSTPTPADEAELASVLLHEMAHMWFGDLVTMRWWDDLWLNEAFASFASAWAAAEATEHTDAWAAFAVDSEPIGYRQDAGPASHGIRGDVPDVGQAMANFDAITYLKGQAVLRQLSVLVGDEAFTAGLQAYFAEHAWGNTVLADLVGALEEASGRDLSGWTGAWLDRAGTDTIALDLAAEDGPALVVTAPDGGEPRPHRLSVRSFAPAPDGGLRVVATTTVETEGSRTGLPCLPDVGEGGLHLVNADDLTFARSRTDAASLSTLLGSAAALPATIDHAVAAGTVLDLLFTGELGPDRTLDVLLDLLAADPAPSLVEALLDHARVVATLWTPAEAVGTAGARVAEVAAALAERPGLRTPALRTLAMVSADPRWDVLLEDAAVDDVPLGWRILRTRAAAGRHDADDLVSLTERDPDPEAWVSALAVEAALPEVEAKEAAFQRMVVDRDLPRSAGYSLFSGAFWRLDQADLVRPFADRYLDQVAALDGGAMLNVLGLIRGFFPSVGDAALLERASALATDPAVVPAVRTNLAIGTDQLRRYLVARGLLEG</sequence>
<dbReference type="Proteomes" id="UP001139485">
    <property type="component" value="Unassembled WGS sequence"/>
</dbReference>
<dbReference type="InterPro" id="IPR042097">
    <property type="entry name" value="Aminopeptidase_N-like_N_sf"/>
</dbReference>
<dbReference type="RefSeq" id="WP_250828652.1">
    <property type="nucleotide sequence ID" value="NZ_JAMOIL010000035.1"/>
</dbReference>
<dbReference type="EC" id="3.4.11.2" evidence="4"/>
<keyword evidence="18" id="KW-1185">Reference proteome</keyword>
<name>A0A9X2DAN5_9ACTN</name>
<dbReference type="GO" id="GO:0006508">
    <property type="term" value="P:proteolysis"/>
    <property type="evidence" value="ECO:0007669"/>
    <property type="project" value="UniProtKB-KW"/>
</dbReference>
<dbReference type="SUPFAM" id="SSF55486">
    <property type="entry name" value="Metalloproteases ('zincins'), catalytic domain"/>
    <property type="match status" value="1"/>
</dbReference>
<dbReference type="Gene3D" id="1.10.390.10">
    <property type="entry name" value="Neutral Protease Domain 2"/>
    <property type="match status" value="1"/>
</dbReference>
<dbReference type="InterPro" id="IPR001930">
    <property type="entry name" value="Peptidase_M1"/>
</dbReference>
<dbReference type="PANTHER" id="PTHR11533:SF174">
    <property type="entry name" value="PUROMYCIN-SENSITIVE AMINOPEPTIDASE-RELATED"/>
    <property type="match status" value="1"/>
</dbReference>
<comment type="caution">
    <text evidence="17">The sequence shown here is derived from an EMBL/GenBank/DDBJ whole genome shotgun (WGS) entry which is preliminary data.</text>
</comment>
<comment type="similarity">
    <text evidence="3">Belongs to the peptidase M1 family.</text>
</comment>
<keyword evidence="8" id="KW-0479">Metal-binding</keyword>
<dbReference type="InterPro" id="IPR024571">
    <property type="entry name" value="ERAP1-like_C_dom"/>
</dbReference>
<protein>
    <recommendedName>
        <fullName evidence="5">Aminopeptidase N</fullName>
        <ecNumber evidence="4">3.4.11.2</ecNumber>
    </recommendedName>
    <alternativeName>
        <fullName evidence="12">Alanine aminopeptidase</fullName>
    </alternativeName>
    <alternativeName>
        <fullName evidence="13">Lysyl aminopeptidase</fullName>
    </alternativeName>
</protein>
<evidence type="ECO:0000256" key="2">
    <source>
        <dbReference type="ARBA" id="ARBA00001947"/>
    </source>
</evidence>
<dbReference type="GO" id="GO:0043171">
    <property type="term" value="P:peptide catabolic process"/>
    <property type="evidence" value="ECO:0007669"/>
    <property type="project" value="TreeGrafter"/>
</dbReference>
<comment type="catalytic activity">
    <reaction evidence="1">
        <text>Release of an N-terminal amino acid, Xaa-|-Yaa- from a peptide, amide or arylamide. Xaa is preferably Ala, but may be most amino acids including Pro (slow action). When a terminal hydrophobic residue is followed by a prolyl residue, the two may be released as an intact Xaa-Pro dipeptide.</text>
        <dbReference type="EC" id="3.4.11.2"/>
    </reaction>
</comment>
<evidence type="ECO:0000256" key="6">
    <source>
        <dbReference type="ARBA" id="ARBA00022438"/>
    </source>
</evidence>
<evidence type="ECO:0000313" key="18">
    <source>
        <dbReference type="Proteomes" id="UP001139485"/>
    </source>
</evidence>
<dbReference type="InterPro" id="IPR012778">
    <property type="entry name" value="Pept_M1_aminopeptidase"/>
</dbReference>
<evidence type="ECO:0000256" key="10">
    <source>
        <dbReference type="ARBA" id="ARBA00022833"/>
    </source>
</evidence>
<dbReference type="InterPro" id="IPR045357">
    <property type="entry name" value="Aminopeptidase_N-like_N"/>
</dbReference>
<dbReference type="Pfam" id="PF01433">
    <property type="entry name" value="Peptidase_M1"/>
    <property type="match status" value="1"/>
</dbReference>
<accession>A0A9X2DAN5</accession>